<reference evidence="2" key="1">
    <citation type="journal article" date="2024" name="Proc. Natl. Acad. Sci. U.S.A.">
        <title>Extraordinary preservation of gene collinearity over three hundred million years revealed in homosporous lycophytes.</title>
        <authorList>
            <person name="Li C."/>
            <person name="Wickell D."/>
            <person name="Kuo L.Y."/>
            <person name="Chen X."/>
            <person name="Nie B."/>
            <person name="Liao X."/>
            <person name="Peng D."/>
            <person name="Ji J."/>
            <person name="Jenkins J."/>
            <person name="Williams M."/>
            <person name="Shu S."/>
            <person name="Plott C."/>
            <person name="Barry K."/>
            <person name="Rajasekar S."/>
            <person name="Grimwood J."/>
            <person name="Han X."/>
            <person name="Sun S."/>
            <person name="Hou Z."/>
            <person name="He W."/>
            <person name="Dai G."/>
            <person name="Sun C."/>
            <person name="Schmutz J."/>
            <person name="Leebens-Mack J.H."/>
            <person name="Li F.W."/>
            <person name="Wang L."/>
        </authorList>
    </citation>
    <scope>NUCLEOTIDE SEQUENCE [LARGE SCALE GENOMIC DNA]</scope>
    <source>
        <strain evidence="2">cv. PW_Plant_1</strain>
    </source>
</reference>
<proteinExistence type="predicted"/>
<sequence>MKGGTVQIAWHGSEPVLSLDFHPPSGLLATAGADHDIKMWSLHQAAGENATPSAKFEANLSYHSAAVNAVRFSPSGEELASGADGGELLLWRPNNNDGSITWKVTKTLRFHPRDILDLEWSSDGSLLVSGSVDNSCIIWDVARGLPQQILTDHLHYVQGVAWDPAGQYLASVSGDRTCRIYSKKMQAKQNKGQDKKEFVCQYVIVKTDLPATNPVIPIDKQDNNTLPTKVTPVNYHLFHDENLPSFFRRLAWSPDGSFLLIPAGIYKSSADSSPSNTTYIVSRKELSRPVLQLPGASKPVVAVRFCPVVFNLRPSSSKSENEMHDSGIFRLPYRLVFAAATLNSVFVYDTQHACPIAVLAGLHYAAITDLAWSPDAKFLTVSSQDGYCTVVAFDDGELGQPIPLKDIPPHIAQILPGSKLVNDIKAESENMKEISSQTSLKDITSSPTMQLSTKNGEASILDDDLVTEAQPECLSLTGECTTKISEAMNSSQPVVTESKPTSLSLHCQLSTQDEKASELDHPVTRDERPAEFREVLGISTKKSSDFCPRSDPNHASQSTEPPSEQPKMDLSKVSRPAKVRRITPVAICSATQNYEEPFPASNDIIKRNGHFIG</sequence>
<evidence type="ECO:0000313" key="2">
    <source>
        <dbReference type="Proteomes" id="UP001162992"/>
    </source>
</evidence>
<protein>
    <submittedName>
        <fullName evidence="1">Uncharacterized protein</fullName>
    </submittedName>
</protein>
<dbReference type="Proteomes" id="UP001162992">
    <property type="component" value="Chromosome 6"/>
</dbReference>
<dbReference type="EMBL" id="CM055097">
    <property type="protein sequence ID" value="KAJ7553798.1"/>
    <property type="molecule type" value="Genomic_DNA"/>
</dbReference>
<comment type="caution">
    <text evidence="1">The sequence shown here is derived from an EMBL/GenBank/DDBJ whole genome shotgun (WGS) entry which is preliminary data.</text>
</comment>
<name>A0ACC2DHK3_DIPCM</name>
<accession>A0ACC2DHK3</accession>
<organism evidence="1 2">
    <name type="scientific">Diphasiastrum complanatum</name>
    <name type="common">Issler's clubmoss</name>
    <name type="synonym">Lycopodium complanatum</name>
    <dbReference type="NCBI Taxonomy" id="34168"/>
    <lineage>
        <taxon>Eukaryota</taxon>
        <taxon>Viridiplantae</taxon>
        <taxon>Streptophyta</taxon>
        <taxon>Embryophyta</taxon>
        <taxon>Tracheophyta</taxon>
        <taxon>Lycopodiopsida</taxon>
        <taxon>Lycopodiales</taxon>
        <taxon>Lycopodiaceae</taxon>
        <taxon>Lycopodioideae</taxon>
        <taxon>Diphasiastrum</taxon>
    </lineage>
</organism>
<keyword evidence="2" id="KW-1185">Reference proteome</keyword>
<evidence type="ECO:0000313" key="1">
    <source>
        <dbReference type="EMBL" id="KAJ7553798.1"/>
    </source>
</evidence>
<gene>
    <name evidence="1" type="ORF">O6H91_06G113500</name>
</gene>